<gene>
    <name evidence="2" type="ORF">AK812_SmicGene11513</name>
</gene>
<name>A0A1Q9ED03_SYMMI</name>
<evidence type="ECO:0000313" key="3">
    <source>
        <dbReference type="Proteomes" id="UP000186817"/>
    </source>
</evidence>
<proteinExistence type="predicted"/>
<dbReference type="Proteomes" id="UP000186817">
    <property type="component" value="Unassembled WGS sequence"/>
</dbReference>
<accession>A0A1Q9ED03</accession>
<feature type="region of interest" description="Disordered" evidence="1">
    <location>
        <begin position="219"/>
        <end position="252"/>
    </location>
</feature>
<organism evidence="2 3">
    <name type="scientific">Symbiodinium microadriaticum</name>
    <name type="common">Dinoflagellate</name>
    <name type="synonym">Zooxanthella microadriatica</name>
    <dbReference type="NCBI Taxonomy" id="2951"/>
    <lineage>
        <taxon>Eukaryota</taxon>
        <taxon>Sar</taxon>
        <taxon>Alveolata</taxon>
        <taxon>Dinophyceae</taxon>
        <taxon>Suessiales</taxon>
        <taxon>Symbiodiniaceae</taxon>
        <taxon>Symbiodinium</taxon>
    </lineage>
</organism>
<evidence type="ECO:0000313" key="2">
    <source>
        <dbReference type="EMBL" id="OLQ05316.1"/>
    </source>
</evidence>
<feature type="region of interest" description="Disordered" evidence="1">
    <location>
        <begin position="23"/>
        <end position="74"/>
    </location>
</feature>
<keyword evidence="3" id="KW-1185">Reference proteome</keyword>
<dbReference type="AlphaFoldDB" id="A0A1Q9ED03"/>
<reference evidence="2 3" key="1">
    <citation type="submission" date="2016-02" db="EMBL/GenBank/DDBJ databases">
        <title>Genome analysis of coral dinoflagellate symbionts highlights evolutionary adaptations to a symbiotic lifestyle.</title>
        <authorList>
            <person name="Aranda M."/>
            <person name="Li Y."/>
            <person name="Liew Y.J."/>
            <person name="Baumgarten S."/>
            <person name="Simakov O."/>
            <person name="Wilson M."/>
            <person name="Piel J."/>
            <person name="Ashoor H."/>
            <person name="Bougouffa S."/>
            <person name="Bajic V.B."/>
            <person name="Ryu T."/>
            <person name="Ravasi T."/>
            <person name="Bayer T."/>
            <person name="Micklem G."/>
            <person name="Kim H."/>
            <person name="Bhak J."/>
            <person name="Lajeunesse T.C."/>
            <person name="Voolstra C.R."/>
        </authorList>
    </citation>
    <scope>NUCLEOTIDE SEQUENCE [LARGE SCALE GENOMIC DNA]</scope>
    <source>
        <strain evidence="2 3">CCMP2467</strain>
    </source>
</reference>
<feature type="compositionally biased region" description="Basic and acidic residues" evidence="1">
    <location>
        <begin position="50"/>
        <end position="74"/>
    </location>
</feature>
<feature type="compositionally biased region" description="Polar residues" evidence="1">
    <location>
        <begin position="23"/>
        <end position="32"/>
    </location>
</feature>
<protein>
    <submittedName>
        <fullName evidence="2">Uncharacterized protein</fullName>
    </submittedName>
</protein>
<sequence length="283" mass="30665">MGLRCEKPWMPLSLLLRAGHSVNRTDGTTVPSTRKRGVGEERATASGPGKEGRETAKAVEGGEKEKGNGLRREQETRLKKVGMVVGKKALTGERGKDSFRRGKGSSGIVASDLLGEWLDGQDNDVVVQSGPERSRPLTARLARRGGREQVLSLRREPESDCWACGNAVLDKAASTTNVLVWAAYDGRRSVWRRKEVSEQAEPNDLLPWLLKAPALLGASKGDEEQQPQAKAANGRVAEGFAPPPRRQRNWSSISMDSDVAGVFVGQADWEDMAAHVGAGFVDE</sequence>
<evidence type="ECO:0000256" key="1">
    <source>
        <dbReference type="SAM" id="MobiDB-lite"/>
    </source>
</evidence>
<dbReference type="EMBL" id="LSRX01000188">
    <property type="protein sequence ID" value="OLQ05316.1"/>
    <property type="molecule type" value="Genomic_DNA"/>
</dbReference>
<comment type="caution">
    <text evidence="2">The sequence shown here is derived from an EMBL/GenBank/DDBJ whole genome shotgun (WGS) entry which is preliminary data.</text>
</comment>